<proteinExistence type="predicted"/>
<dbReference type="EMBL" id="VEVQ02000004">
    <property type="protein sequence ID" value="NHN25638.1"/>
    <property type="molecule type" value="Genomic_DNA"/>
</dbReference>
<dbReference type="PROSITE" id="PS51257">
    <property type="entry name" value="PROKAR_LIPOPROTEIN"/>
    <property type="match status" value="1"/>
</dbReference>
<name>A0ABX0IQ05_9FLAO</name>
<sequence length="328" mass="37699">MAIKISLLNSIVFIISVSCFSQETIVKDTVFNEKNSFIQSFPNNISTRLFFINTSNSLYVKDRNSNDFYILDPNKQDRIGATISFRSISISYSIAPYFLATNKDNEGAKLFNINLRTYFSNWMQTFDIYKEKGFYIKNDAINFYFPKIKSIKIGGSTSYILNPNFSFKSVVSQDEKQLKSAGSLIPRILYYYSEYDIVSENDIVSFESKIYSFDIALAPSYYYNFVPIKNLLLSTGISTGIGLNTTTSDNKSVTSLLTELDFSSSITYDFSNFYFGSHFSYLILNHNTDSSSYVKDNIPFIEFFLGYRFKAPKKLLQKVNKINDKLKF</sequence>
<reference evidence="2" key="1">
    <citation type="submission" date="2019-05" db="EMBL/GenBank/DDBJ databases">
        <title>Flavobacterium profundi sp. nov., isolated from a deep-sea seamount.</title>
        <authorList>
            <person name="Zhang D.-C."/>
        </authorList>
    </citation>
    <scope>NUCLEOTIDE SEQUENCE [LARGE SCALE GENOMIC DNA]</scope>
    <source>
        <strain evidence="2">EC11</strain>
    </source>
</reference>
<dbReference type="Pfam" id="PF14391">
    <property type="entry name" value="DUF4421"/>
    <property type="match status" value="1"/>
</dbReference>
<dbReference type="RefSeq" id="WP_140961976.1">
    <property type="nucleotide sequence ID" value="NZ_VEVQ02000004.1"/>
</dbReference>
<keyword evidence="2" id="KW-1185">Reference proteome</keyword>
<organism evidence="1 2">
    <name type="scientific">Flavobacterium jejuense</name>
    <dbReference type="NCBI Taxonomy" id="1544455"/>
    <lineage>
        <taxon>Bacteria</taxon>
        <taxon>Pseudomonadati</taxon>
        <taxon>Bacteroidota</taxon>
        <taxon>Flavobacteriia</taxon>
        <taxon>Flavobacteriales</taxon>
        <taxon>Flavobacteriaceae</taxon>
        <taxon>Flavobacterium</taxon>
    </lineage>
</organism>
<evidence type="ECO:0000313" key="2">
    <source>
        <dbReference type="Proteomes" id="UP000817854"/>
    </source>
</evidence>
<dbReference type="Proteomes" id="UP000817854">
    <property type="component" value="Unassembled WGS sequence"/>
</dbReference>
<dbReference type="InterPro" id="IPR025535">
    <property type="entry name" value="DUF4421"/>
</dbReference>
<protein>
    <submittedName>
        <fullName evidence="1">DUF4421 domain-containing protein</fullName>
    </submittedName>
</protein>
<accession>A0ABX0IQ05</accession>
<comment type="caution">
    <text evidence="1">The sequence shown here is derived from an EMBL/GenBank/DDBJ whole genome shotgun (WGS) entry which is preliminary data.</text>
</comment>
<evidence type="ECO:0000313" key="1">
    <source>
        <dbReference type="EMBL" id="NHN25638.1"/>
    </source>
</evidence>
<reference evidence="1 2" key="2">
    <citation type="submission" date="2019-05" db="EMBL/GenBank/DDBJ databases">
        <authorList>
            <person name="Lianzixin W."/>
        </authorList>
    </citation>
    <scope>NUCLEOTIDE SEQUENCE [LARGE SCALE GENOMIC DNA]</scope>
    <source>
        <strain evidence="1 2">EC11</strain>
    </source>
</reference>
<reference evidence="1 2" key="3">
    <citation type="submission" date="2020-02" db="EMBL/GenBank/DDBJ databases">
        <title>Flavobacterium profundi sp. nov., isolated from a deep-sea seamount.</title>
        <authorList>
            <person name="Zhang D.-C."/>
        </authorList>
    </citation>
    <scope>NUCLEOTIDE SEQUENCE [LARGE SCALE GENOMIC DNA]</scope>
    <source>
        <strain evidence="1 2">EC11</strain>
    </source>
</reference>
<gene>
    <name evidence="1" type="ORF">FIA58_008105</name>
</gene>